<dbReference type="PRINTS" id="PR01036">
    <property type="entry name" value="TCRTETB"/>
</dbReference>
<name>A0A6G4UEM5_9ACTN</name>
<evidence type="ECO:0000259" key="9">
    <source>
        <dbReference type="PROSITE" id="PS50850"/>
    </source>
</evidence>
<keyword evidence="2" id="KW-0813">Transport</keyword>
<dbReference type="InterPro" id="IPR036259">
    <property type="entry name" value="MFS_trans_sf"/>
</dbReference>
<dbReference type="Pfam" id="PF07690">
    <property type="entry name" value="MFS_1"/>
    <property type="match status" value="1"/>
</dbReference>
<dbReference type="PROSITE" id="PS50850">
    <property type="entry name" value="MFS"/>
    <property type="match status" value="1"/>
</dbReference>
<dbReference type="Proteomes" id="UP000481583">
    <property type="component" value="Unassembled WGS sequence"/>
</dbReference>
<keyword evidence="3" id="KW-1003">Cell membrane</keyword>
<feature type="transmembrane region" description="Helical" evidence="8">
    <location>
        <begin position="102"/>
        <end position="123"/>
    </location>
</feature>
<evidence type="ECO:0000256" key="6">
    <source>
        <dbReference type="ARBA" id="ARBA00023136"/>
    </source>
</evidence>
<evidence type="ECO:0000256" key="5">
    <source>
        <dbReference type="ARBA" id="ARBA00022989"/>
    </source>
</evidence>
<dbReference type="InterPro" id="IPR011701">
    <property type="entry name" value="MFS"/>
</dbReference>
<feature type="domain" description="Major facilitator superfamily (MFS) profile" evidence="9">
    <location>
        <begin position="11"/>
        <end position="357"/>
    </location>
</feature>
<feature type="transmembrane region" description="Helical" evidence="8">
    <location>
        <begin position="12"/>
        <end position="33"/>
    </location>
</feature>
<keyword evidence="4 8" id="KW-0812">Transmembrane</keyword>
<dbReference type="PANTHER" id="PTHR42718">
    <property type="entry name" value="MAJOR FACILITATOR SUPERFAMILY MULTIDRUG TRANSPORTER MFSC"/>
    <property type="match status" value="1"/>
</dbReference>
<dbReference type="PANTHER" id="PTHR42718:SF42">
    <property type="entry name" value="EXPORT PROTEIN"/>
    <property type="match status" value="1"/>
</dbReference>
<evidence type="ECO:0000313" key="10">
    <source>
        <dbReference type="EMBL" id="NGN70360.1"/>
    </source>
</evidence>
<evidence type="ECO:0000256" key="2">
    <source>
        <dbReference type="ARBA" id="ARBA00022448"/>
    </source>
</evidence>
<evidence type="ECO:0000256" key="3">
    <source>
        <dbReference type="ARBA" id="ARBA00022475"/>
    </source>
</evidence>
<feature type="transmembrane region" description="Helical" evidence="8">
    <location>
        <begin position="227"/>
        <end position="243"/>
    </location>
</feature>
<evidence type="ECO:0000256" key="7">
    <source>
        <dbReference type="ARBA" id="ARBA00023251"/>
    </source>
</evidence>
<dbReference type="InterPro" id="IPR004638">
    <property type="entry name" value="EmrB-like"/>
</dbReference>
<feature type="transmembrane region" description="Helical" evidence="8">
    <location>
        <begin position="195"/>
        <end position="215"/>
    </location>
</feature>
<gene>
    <name evidence="10" type="ORF">G5C51_41570</name>
</gene>
<keyword evidence="7" id="KW-0046">Antibiotic resistance</keyword>
<dbReference type="GO" id="GO:0022857">
    <property type="term" value="F:transmembrane transporter activity"/>
    <property type="evidence" value="ECO:0007669"/>
    <property type="project" value="InterPro"/>
</dbReference>
<comment type="caution">
    <text evidence="10">The sequence shown here is derived from an EMBL/GenBank/DDBJ whole genome shotgun (WGS) entry which is preliminary data.</text>
</comment>
<dbReference type="EMBL" id="JAAKZV010000488">
    <property type="protein sequence ID" value="NGN70360.1"/>
    <property type="molecule type" value="Genomic_DNA"/>
</dbReference>
<dbReference type="SUPFAM" id="SSF103473">
    <property type="entry name" value="MFS general substrate transporter"/>
    <property type="match status" value="1"/>
</dbReference>
<feature type="non-terminal residue" evidence="10">
    <location>
        <position position="357"/>
    </location>
</feature>
<dbReference type="GO" id="GO:0046677">
    <property type="term" value="P:response to antibiotic"/>
    <property type="evidence" value="ECO:0007669"/>
    <property type="project" value="UniProtKB-KW"/>
</dbReference>
<proteinExistence type="predicted"/>
<feature type="transmembrane region" description="Helical" evidence="8">
    <location>
        <begin position="77"/>
        <end position="96"/>
    </location>
</feature>
<dbReference type="InterPro" id="IPR020846">
    <property type="entry name" value="MFS_dom"/>
</dbReference>
<feature type="transmembrane region" description="Helical" evidence="8">
    <location>
        <begin position="264"/>
        <end position="283"/>
    </location>
</feature>
<evidence type="ECO:0000256" key="8">
    <source>
        <dbReference type="SAM" id="Phobius"/>
    </source>
</evidence>
<evidence type="ECO:0000256" key="1">
    <source>
        <dbReference type="ARBA" id="ARBA00004651"/>
    </source>
</evidence>
<dbReference type="GO" id="GO:0005886">
    <property type="term" value="C:plasma membrane"/>
    <property type="evidence" value="ECO:0007669"/>
    <property type="project" value="UniProtKB-SubCell"/>
</dbReference>
<reference evidence="10 11" key="1">
    <citation type="submission" date="2020-02" db="EMBL/GenBank/DDBJ databases">
        <title>Whole-genome analyses of novel actinobacteria.</title>
        <authorList>
            <person name="Sahin N."/>
        </authorList>
    </citation>
    <scope>NUCLEOTIDE SEQUENCE [LARGE SCALE GENOMIC DNA]</scope>
    <source>
        <strain evidence="10 11">A7024</strain>
    </source>
</reference>
<feature type="transmembrane region" description="Helical" evidence="8">
    <location>
        <begin position="135"/>
        <end position="157"/>
    </location>
</feature>
<keyword evidence="6 8" id="KW-0472">Membrane</keyword>
<accession>A0A6G4UEM5</accession>
<protein>
    <submittedName>
        <fullName evidence="10">DHA2 family efflux MFS transporter permease subunit</fullName>
    </submittedName>
</protein>
<organism evidence="10 11">
    <name type="scientific">Streptomyces coryli</name>
    <dbReference type="NCBI Taxonomy" id="1128680"/>
    <lineage>
        <taxon>Bacteria</taxon>
        <taxon>Bacillati</taxon>
        <taxon>Actinomycetota</taxon>
        <taxon>Actinomycetes</taxon>
        <taxon>Kitasatosporales</taxon>
        <taxon>Streptomycetaceae</taxon>
        <taxon>Streptomyces</taxon>
    </lineage>
</organism>
<dbReference type="NCBIfam" id="TIGR00711">
    <property type="entry name" value="efflux_EmrB"/>
    <property type="match status" value="1"/>
</dbReference>
<feature type="transmembrane region" description="Helical" evidence="8">
    <location>
        <begin position="163"/>
        <end position="183"/>
    </location>
</feature>
<evidence type="ECO:0000313" key="11">
    <source>
        <dbReference type="Proteomes" id="UP000481583"/>
    </source>
</evidence>
<dbReference type="Gene3D" id="1.20.1250.20">
    <property type="entry name" value="MFS general substrate transporter like domains"/>
    <property type="match status" value="1"/>
</dbReference>
<keyword evidence="11" id="KW-1185">Reference proteome</keyword>
<dbReference type="CDD" id="cd17321">
    <property type="entry name" value="MFS_MMR_MDR_like"/>
    <property type="match status" value="1"/>
</dbReference>
<evidence type="ECO:0000256" key="4">
    <source>
        <dbReference type="ARBA" id="ARBA00022692"/>
    </source>
</evidence>
<sequence>MTTESSRRTWTLVLASLGGFMATLDTLVVATALPVLRVDLGASLADLEWTVNAYNLALACLIPTAAALGDRFGRRRMYVAGLAVFTAASVAAALAPGAGELVAARAVQGAGAALVLPLSLTLISDAFPAAKRGAAIGLWGGVSGVAVAAGPVVGGVILEGLAWQWIFWINVPIGVVLIPLSLLKLRESRGPRPQLDLPGLVLAGAGLFLLTWGPVRAPERGWDSGEVVVALAGGVVLMAAFVVRERRAPYPMVPLGYFRNRVFGAVNVVAFLQFLSLFGALFLFVQLMQTALGYSPLEAGVRILPWTATPVLVAPIAGALADRYGNRPFLVGGMALQAVGLGWVAAVADVGVGYGEL</sequence>
<comment type="subcellular location">
    <subcellularLocation>
        <location evidence="1">Cell membrane</location>
        <topology evidence="1">Multi-pass membrane protein</topology>
    </subcellularLocation>
</comment>
<feature type="transmembrane region" description="Helical" evidence="8">
    <location>
        <begin position="328"/>
        <end position="348"/>
    </location>
</feature>
<dbReference type="Gene3D" id="1.20.1720.10">
    <property type="entry name" value="Multidrug resistance protein D"/>
    <property type="match status" value="1"/>
</dbReference>
<dbReference type="AlphaFoldDB" id="A0A6G4UEM5"/>
<feature type="transmembrane region" description="Helical" evidence="8">
    <location>
        <begin position="303"/>
        <end position="321"/>
    </location>
</feature>
<keyword evidence="5 8" id="KW-1133">Transmembrane helix</keyword>
<dbReference type="RefSeq" id="WP_165246069.1">
    <property type="nucleotide sequence ID" value="NZ_JAAKZV010000488.1"/>
</dbReference>
<feature type="transmembrane region" description="Helical" evidence="8">
    <location>
        <begin position="53"/>
        <end position="70"/>
    </location>
</feature>